<evidence type="ECO:0000313" key="15">
    <source>
        <dbReference type="Proteomes" id="UP000249273"/>
    </source>
</evidence>
<organism evidence="14">
    <name type="scientific">Sea otter poxvirus</name>
    <dbReference type="NCBI Taxonomy" id="1416741"/>
    <lineage>
        <taxon>Viruses</taxon>
        <taxon>Varidnaviria</taxon>
        <taxon>Bamfordvirae</taxon>
        <taxon>Nucleocytoviricota</taxon>
        <taxon>Pokkesviricetes</taxon>
        <taxon>Chitovirales</taxon>
        <taxon>Poxviridae</taxon>
        <taxon>Chordopoxvirinae</taxon>
        <taxon>Mustelpoxvirus</taxon>
        <taxon>Mustelpoxvirus seaotterpox</taxon>
        <taxon>Sea otterpox virus</taxon>
    </lineage>
</organism>
<evidence type="ECO:0000256" key="12">
    <source>
        <dbReference type="PIRNR" id="PIRNR000743"/>
    </source>
</evidence>
<dbReference type="EC" id="2.7.7.6" evidence="3 12"/>
<dbReference type="Proteomes" id="UP000249273">
    <property type="component" value="Segment"/>
</dbReference>
<feature type="region of interest" description="Disordered" evidence="13">
    <location>
        <begin position="1"/>
        <end position="24"/>
    </location>
</feature>
<dbReference type="GO" id="GO:0003899">
    <property type="term" value="F:DNA-directed RNA polymerase activity"/>
    <property type="evidence" value="ECO:0007669"/>
    <property type="project" value="UniProtKB-EC"/>
</dbReference>
<gene>
    <name evidence="14" type="primary">SOPV-ELK-094</name>
</gene>
<dbReference type="GO" id="GO:0006351">
    <property type="term" value="P:DNA-templated transcription"/>
    <property type="evidence" value="ECO:0007669"/>
    <property type="project" value="InterPro"/>
</dbReference>
<accession>A0A2U9QHQ8</accession>
<keyword evidence="10 12" id="KW-0804">Transcription</keyword>
<keyword evidence="7 12" id="KW-0808">Transferase</keyword>
<evidence type="ECO:0000313" key="14">
    <source>
        <dbReference type="EMBL" id="AWU47139.1"/>
    </source>
</evidence>
<dbReference type="EMBL" id="MH427217">
    <property type="protein sequence ID" value="AWU47139.1"/>
    <property type="molecule type" value="Genomic_DNA"/>
</dbReference>
<reference evidence="14" key="1">
    <citation type="submission" date="2018-05" db="EMBL/GenBank/DDBJ databases">
        <title>Complete Genome Sequence of a Novel Sea Otter Poxvirus.</title>
        <authorList>
            <person name="Jacob J.M."/>
            <person name="Subramaniam K."/>
            <person name="Tu S.-L."/>
            <person name="Nielsen O."/>
            <person name="Tuomi P.A."/>
            <person name="Upton C."/>
            <person name="Waltzek T.B."/>
        </authorList>
    </citation>
    <scope>NUCLEOTIDE SEQUENCE [LARGE SCALE GENOMIC DNA]</scope>
    <source>
        <strain evidence="14">ELK</strain>
    </source>
</reference>
<evidence type="ECO:0000256" key="7">
    <source>
        <dbReference type="ARBA" id="ARBA00022679"/>
    </source>
</evidence>
<keyword evidence="15" id="KW-1185">Reference proteome</keyword>
<comment type="similarity">
    <text evidence="2 12">Belongs to the poxviridae DNA-directed RNA polymerase 19 kDa subunit family.</text>
</comment>
<comment type="catalytic activity">
    <reaction evidence="11 12">
        <text>RNA(n) + a ribonucleoside 5'-triphosphate = RNA(n+1) + diphosphate</text>
        <dbReference type="Rhea" id="RHEA:21248"/>
        <dbReference type="Rhea" id="RHEA-COMP:14527"/>
        <dbReference type="Rhea" id="RHEA-COMP:17342"/>
        <dbReference type="ChEBI" id="CHEBI:33019"/>
        <dbReference type="ChEBI" id="CHEBI:61557"/>
        <dbReference type="ChEBI" id="CHEBI:140395"/>
        <dbReference type="EC" id="2.7.7.6"/>
    </reaction>
</comment>
<evidence type="ECO:0000256" key="2">
    <source>
        <dbReference type="ARBA" id="ARBA00008587"/>
    </source>
</evidence>
<protein>
    <recommendedName>
        <fullName evidence="4 12">DNA-directed RNA polymerase 19 kDa subunit</fullName>
        <ecNumber evidence="3 12">2.7.7.6</ecNumber>
    </recommendedName>
</protein>
<evidence type="ECO:0000256" key="5">
    <source>
        <dbReference type="ARBA" id="ARBA00022478"/>
    </source>
</evidence>
<dbReference type="GO" id="GO:0000428">
    <property type="term" value="C:DNA-directed RNA polymerase complex"/>
    <property type="evidence" value="ECO:0007669"/>
    <property type="project" value="UniProtKB-UniRule"/>
</dbReference>
<evidence type="ECO:0000256" key="6">
    <source>
        <dbReference type="ARBA" id="ARBA00022518"/>
    </source>
</evidence>
<dbReference type="PIRSF" id="PIRSF000743">
    <property type="entry name" value="RPO19"/>
    <property type="match status" value="1"/>
</dbReference>
<dbReference type="OrthoDB" id="17391at10239"/>
<name>A0A2U9QHQ8_9POXV</name>
<dbReference type="GeneID" id="36841091"/>
<evidence type="ECO:0000256" key="9">
    <source>
        <dbReference type="ARBA" id="ARBA00022844"/>
    </source>
</evidence>
<keyword evidence="9 12" id="KW-0946">Virion</keyword>
<dbReference type="GO" id="GO:0044423">
    <property type="term" value="C:virion component"/>
    <property type="evidence" value="ECO:0007669"/>
    <property type="project" value="UniProtKB-UniRule"/>
</dbReference>
<evidence type="ECO:0000256" key="8">
    <source>
        <dbReference type="ARBA" id="ARBA00022695"/>
    </source>
</evidence>
<sequence>MAASLDDDIDISEESDSDYEDDNILHDDTDIDKSLDAASDILTDKCSIKVESSDIVDIQSVASPQDCGQRMIDIKRRYTRRMSLIELTGIIAESVNSIQRGRIPLVTNLSSNTARENLLHVVVREIEEGNCPIVVKKNGEYLSTADFDESALHHHLSYITKIWKQQSRY</sequence>
<evidence type="ECO:0000256" key="10">
    <source>
        <dbReference type="ARBA" id="ARBA00023163"/>
    </source>
</evidence>
<evidence type="ECO:0000256" key="1">
    <source>
        <dbReference type="ARBA" id="ARBA00004328"/>
    </source>
</evidence>
<comment type="subcellular location">
    <subcellularLocation>
        <location evidence="1">Virion</location>
    </subcellularLocation>
</comment>
<evidence type="ECO:0000256" key="11">
    <source>
        <dbReference type="ARBA" id="ARBA00048552"/>
    </source>
</evidence>
<proteinExistence type="inferred from homology"/>
<evidence type="ECO:0000256" key="13">
    <source>
        <dbReference type="SAM" id="MobiDB-lite"/>
    </source>
</evidence>
<evidence type="ECO:0000256" key="3">
    <source>
        <dbReference type="ARBA" id="ARBA00012418"/>
    </source>
</evidence>
<keyword evidence="8 12" id="KW-0548">Nucleotidyltransferase</keyword>
<keyword evidence="5 12" id="KW-0240">DNA-directed RNA polymerase</keyword>
<dbReference type="GO" id="GO:0003677">
    <property type="term" value="F:DNA binding"/>
    <property type="evidence" value="ECO:0007669"/>
    <property type="project" value="UniProtKB-UniRule"/>
</dbReference>
<dbReference type="InterPro" id="IPR007984">
    <property type="entry name" value="DNA-dir_RNA_Pol_19kDa_poxvir"/>
</dbReference>
<feature type="compositionally biased region" description="Acidic residues" evidence="13">
    <location>
        <begin position="1"/>
        <end position="22"/>
    </location>
</feature>
<dbReference type="Pfam" id="PF05320">
    <property type="entry name" value="Pox_RNA_Pol_19"/>
    <property type="match status" value="1"/>
</dbReference>
<keyword evidence="6" id="KW-0244">Early protein</keyword>
<dbReference type="RefSeq" id="YP_009480632.1">
    <property type="nucleotide sequence ID" value="NC_037656.1"/>
</dbReference>
<dbReference type="KEGG" id="vg:36841091"/>
<evidence type="ECO:0000256" key="4">
    <source>
        <dbReference type="ARBA" id="ARBA00016901"/>
    </source>
</evidence>
<comment type="function">
    <text evidence="12">Part of the DNA-dependent RNA polymerase which catalyzes the transcription of viral DNA into RNA using the four ribonucleoside triphosphates as substrates. Responsible for the transcription of early, intermediate and late genes.</text>
</comment>